<dbReference type="OrthoDB" id="5409186at2759"/>
<feature type="region of interest" description="Disordered" evidence="1">
    <location>
        <begin position="112"/>
        <end position="194"/>
    </location>
</feature>
<dbReference type="VEuPathDB" id="FungiDB:CPAG_07297"/>
<reference evidence="4" key="2">
    <citation type="journal article" date="2009" name="Genome Res.">
        <title>Comparative genomic analyses of the human fungal pathogens Coccidioides and their relatives.</title>
        <authorList>
            <person name="Sharpton T.J."/>
            <person name="Stajich J.E."/>
            <person name="Rounsley S.D."/>
            <person name="Gardner M.J."/>
            <person name="Wortman J.R."/>
            <person name="Jordar V.S."/>
            <person name="Maiti R."/>
            <person name="Kodira C.D."/>
            <person name="Neafsey D.E."/>
            <person name="Zeng Q."/>
            <person name="Hung C.-Y."/>
            <person name="McMahan C."/>
            <person name="Muszewska A."/>
            <person name="Grynberg M."/>
            <person name="Mandel M.A."/>
            <person name="Kellner E.M."/>
            <person name="Barker B.M."/>
            <person name="Galgiani J.N."/>
            <person name="Orbach M.J."/>
            <person name="Kirkland T.N."/>
            <person name="Cole G.T."/>
            <person name="Henn M.R."/>
            <person name="Birren B.W."/>
            <person name="Taylor J.W."/>
        </authorList>
    </citation>
    <scope>NUCLEOTIDE SEQUENCE [LARGE SCALE GENOMIC DNA]</scope>
    <source>
        <strain evidence="4">RMSCC 3488</strain>
    </source>
</reference>
<name>A0A0J6FNI1_COCPO</name>
<dbReference type="Proteomes" id="UP000054567">
    <property type="component" value="Unassembled WGS sequence"/>
</dbReference>
<evidence type="ECO:0008006" key="5">
    <source>
        <dbReference type="Google" id="ProtNLM"/>
    </source>
</evidence>
<evidence type="ECO:0000313" key="3">
    <source>
        <dbReference type="EMBL" id="KMM70990.1"/>
    </source>
</evidence>
<evidence type="ECO:0000256" key="1">
    <source>
        <dbReference type="SAM" id="MobiDB-lite"/>
    </source>
</evidence>
<sequence length="220" mass="22816">MLFKPALLLTGLVAASRALEFGAASHQQNNPLTRRTTQCKEVEEPDCEKSCGPGYKTCVKPNMCFNPSAGETCCENGTFCPAGSYCSDAGCCPNNMKLEDCMSAVTRTLIHQEQSSTEEPTTTSTTSTTSTSTTTNTVTSYVPPQPTEAPEPTTPSTTPRVTNPTSATGSGSWPSSTAGNNATVTTPSEPPQQTDNAAVRVEGASLALGLGLVAVLAALI</sequence>
<reference evidence="3 4" key="1">
    <citation type="submission" date="2007-06" db="EMBL/GenBank/DDBJ databases">
        <title>The Genome Sequence of Coccidioides posadasii RMSCC_3488.</title>
        <authorList>
            <consortium name="Coccidioides Genome Resources Consortium"/>
            <consortium name="The Broad Institute Genome Sequencing Platform"/>
            <person name="Henn M.R."/>
            <person name="Sykes S."/>
            <person name="Young S."/>
            <person name="Jaffe D."/>
            <person name="Berlin A."/>
            <person name="Alvarez P."/>
            <person name="Butler J."/>
            <person name="Gnerre S."/>
            <person name="Grabherr M."/>
            <person name="Mauceli E."/>
            <person name="Brockman W."/>
            <person name="Kodira C."/>
            <person name="Alvarado L."/>
            <person name="Zeng Q."/>
            <person name="Crawford M."/>
            <person name="Antoine C."/>
            <person name="Devon K."/>
            <person name="Galgiani J."/>
            <person name="Orsborn K."/>
            <person name="Lewis M.L."/>
            <person name="Nusbaum C."/>
            <person name="Galagan J."/>
            <person name="Birren B."/>
        </authorList>
    </citation>
    <scope>NUCLEOTIDE SEQUENCE [LARGE SCALE GENOMIC DNA]</scope>
    <source>
        <strain evidence="3 4">RMSCC 3488</strain>
    </source>
</reference>
<feature type="chain" id="PRO_5005271090" description="Prp 4 CRoW domain-containing protein" evidence="2">
    <location>
        <begin position="19"/>
        <end position="220"/>
    </location>
</feature>
<protein>
    <recommendedName>
        <fullName evidence="5">Prp 4 CRoW domain-containing protein</fullName>
    </recommendedName>
</protein>
<proteinExistence type="predicted"/>
<feature type="compositionally biased region" description="Pro residues" evidence="1">
    <location>
        <begin position="143"/>
        <end position="153"/>
    </location>
</feature>
<evidence type="ECO:0000313" key="4">
    <source>
        <dbReference type="Proteomes" id="UP000054567"/>
    </source>
</evidence>
<feature type="compositionally biased region" description="Low complexity" evidence="1">
    <location>
        <begin position="154"/>
        <end position="165"/>
    </location>
</feature>
<feature type="signal peptide" evidence="2">
    <location>
        <begin position="1"/>
        <end position="18"/>
    </location>
</feature>
<feature type="compositionally biased region" description="Polar residues" evidence="1">
    <location>
        <begin position="166"/>
        <end position="194"/>
    </location>
</feature>
<feature type="compositionally biased region" description="Low complexity" evidence="1">
    <location>
        <begin position="115"/>
        <end position="140"/>
    </location>
</feature>
<evidence type="ECO:0000256" key="2">
    <source>
        <dbReference type="SAM" id="SignalP"/>
    </source>
</evidence>
<reference evidence="4" key="3">
    <citation type="journal article" date="2010" name="Genome Res.">
        <title>Population genomic sequencing of Coccidioides fungi reveals recent hybridization and transposon control.</title>
        <authorList>
            <person name="Neafsey D.E."/>
            <person name="Barker B.M."/>
            <person name="Sharpton T.J."/>
            <person name="Stajich J.E."/>
            <person name="Park D.J."/>
            <person name="Whiston E."/>
            <person name="Hung C.-Y."/>
            <person name="McMahan C."/>
            <person name="White J."/>
            <person name="Sykes S."/>
            <person name="Heiman D."/>
            <person name="Young S."/>
            <person name="Zeng Q."/>
            <person name="Abouelleil A."/>
            <person name="Aftuck L."/>
            <person name="Bessette D."/>
            <person name="Brown A."/>
            <person name="FitzGerald M."/>
            <person name="Lui A."/>
            <person name="Macdonald J.P."/>
            <person name="Priest M."/>
            <person name="Orbach M.J."/>
            <person name="Galgiani J.N."/>
            <person name="Kirkland T.N."/>
            <person name="Cole G.T."/>
            <person name="Birren B.W."/>
            <person name="Henn M.R."/>
            <person name="Taylor J.W."/>
            <person name="Rounsley S.D."/>
        </authorList>
    </citation>
    <scope>NUCLEOTIDE SEQUENCE [LARGE SCALE GENOMIC DNA]</scope>
    <source>
        <strain evidence="4">RMSCC 3488</strain>
    </source>
</reference>
<dbReference type="AlphaFoldDB" id="A0A0J6FNI1"/>
<dbReference type="EMBL" id="DS268112">
    <property type="protein sequence ID" value="KMM70990.1"/>
    <property type="molecule type" value="Genomic_DNA"/>
</dbReference>
<organism evidence="3 4">
    <name type="scientific">Coccidioides posadasii RMSCC 3488</name>
    <dbReference type="NCBI Taxonomy" id="454284"/>
    <lineage>
        <taxon>Eukaryota</taxon>
        <taxon>Fungi</taxon>
        <taxon>Dikarya</taxon>
        <taxon>Ascomycota</taxon>
        <taxon>Pezizomycotina</taxon>
        <taxon>Eurotiomycetes</taxon>
        <taxon>Eurotiomycetidae</taxon>
        <taxon>Onygenales</taxon>
        <taxon>Onygenaceae</taxon>
        <taxon>Coccidioides</taxon>
    </lineage>
</organism>
<gene>
    <name evidence="3" type="ORF">CPAG_07297</name>
</gene>
<keyword evidence="2" id="KW-0732">Signal</keyword>
<accession>A0A0J6FNI1</accession>